<dbReference type="Gene3D" id="3.40.1410.10">
    <property type="entry name" value="Chorismate lyase-like"/>
    <property type="match status" value="1"/>
</dbReference>
<evidence type="ECO:0000256" key="1">
    <source>
        <dbReference type="ARBA" id="ARBA00022490"/>
    </source>
</evidence>
<dbReference type="GO" id="GO:0008813">
    <property type="term" value="F:chorismate lyase activity"/>
    <property type="evidence" value="ECO:0007669"/>
    <property type="project" value="UniProtKB-UniRule"/>
</dbReference>
<evidence type="ECO:0000313" key="7">
    <source>
        <dbReference type="Proteomes" id="UP000554837"/>
    </source>
</evidence>
<accession>A0A840S918</accession>
<name>A0A840S918_9BURK</name>
<comment type="similarity">
    <text evidence="5">Belongs to the UbiC family.</text>
</comment>
<feature type="binding site" evidence="5">
    <location>
        <position position="92"/>
    </location>
    <ligand>
        <name>substrate</name>
    </ligand>
</feature>
<keyword evidence="4 5" id="KW-0670">Pyruvate</keyword>
<evidence type="ECO:0000256" key="3">
    <source>
        <dbReference type="ARBA" id="ARBA00023239"/>
    </source>
</evidence>
<dbReference type="InterPro" id="IPR007440">
    <property type="entry name" value="Chorismate--pyruvate_lyase"/>
</dbReference>
<dbReference type="GO" id="GO:0005829">
    <property type="term" value="C:cytosol"/>
    <property type="evidence" value="ECO:0007669"/>
    <property type="project" value="TreeGrafter"/>
</dbReference>
<comment type="subcellular location">
    <subcellularLocation>
        <location evidence="5">Cytoplasm</location>
    </subcellularLocation>
</comment>
<organism evidence="6 7">
    <name type="scientific">Inhella inkyongensis</name>
    <dbReference type="NCBI Taxonomy" id="392593"/>
    <lineage>
        <taxon>Bacteria</taxon>
        <taxon>Pseudomonadati</taxon>
        <taxon>Pseudomonadota</taxon>
        <taxon>Betaproteobacteria</taxon>
        <taxon>Burkholderiales</taxon>
        <taxon>Sphaerotilaceae</taxon>
        <taxon>Inhella</taxon>
    </lineage>
</organism>
<gene>
    <name evidence="5" type="primary">ubiC</name>
    <name evidence="6" type="ORF">HNQ51_002228</name>
</gene>
<dbReference type="EMBL" id="JACHHO010000003">
    <property type="protein sequence ID" value="MBB5204909.1"/>
    <property type="molecule type" value="Genomic_DNA"/>
</dbReference>
<feature type="binding site" evidence="5">
    <location>
        <position position="54"/>
    </location>
    <ligand>
        <name>substrate</name>
    </ligand>
</feature>
<dbReference type="PANTHER" id="PTHR38683:SF1">
    <property type="entry name" value="CHORISMATE PYRUVATE-LYASE"/>
    <property type="match status" value="1"/>
</dbReference>
<dbReference type="SUPFAM" id="SSF64288">
    <property type="entry name" value="Chorismate lyase-like"/>
    <property type="match status" value="1"/>
</dbReference>
<dbReference type="Proteomes" id="UP000554837">
    <property type="component" value="Unassembled WGS sequence"/>
</dbReference>
<proteinExistence type="inferred from homology"/>
<keyword evidence="7" id="KW-1185">Reference proteome</keyword>
<dbReference type="GO" id="GO:0042866">
    <property type="term" value="P:pyruvate biosynthetic process"/>
    <property type="evidence" value="ECO:0007669"/>
    <property type="project" value="UniProtKB-UniRule"/>
</dbReference>
<dbReference type="EC" id="4.1.3.40" evidence="5"/>
<dbReference type="HAMAP" id="MF_01632">
    <property type="entry name" value="UbiC"/>
    <property type="match status" value="1"/>
</dbReference>
<keyword evidence="3 5" id="KW-0456">Lyase</keyword>
<dbReference type="AlphaFoldDB" id="A0A840S918"/>
<dbReference type="InterPro" id="IPR028978">
    <property type="entry name" value="Chorismate_lyase_/UTRA_dom_sf"/>
</dbReference>
<dbReference type="GO" id="GO:0006744">
    <property type="term" value="P:ubiquinone biosynthetic process"/>
    <property type="evidence" value="ECO:0007669"/>
    <property type="project" value="UniProtKB-UniRule"/>
</dbReference>
<evidence type="ECO:0000256" key="4">
    <source>
        <dbReference type="ARBA" id="ARBA00023317"/>
    </source>
</evidence>
<dbReference type="PANTHER" id="PTHR38683">
    <property type="entry name" value="CHORISMATE PYRUVATE-LYASE"/>
    <property type="match status" value="1"/>
</dbReference>
<sequence>MSLRAWLRAPGSLSARLARHGRFEVQLLRQTTARLNAPERRQLGRPRQGCTLVREVVLRVDGQPLVWARSSLHQSTLAGPWKALKGLGRRPLAELLYQDRRVQRSTLQPKRLNPHGGTRRQMQRQWRQATGTAAPAGMQWARHSVFKRQGAQLRILELFHPEVAHLAPYPGTRRPSLKTLACAPGGRLHRPVWQSARSHQGR</sequence>
<evidence type="ECO:0000313" key="6">
    <source>
        <dbReference type="EMBL" id="MBB5204909.1"/>
    </source>
</evidence>
<evidence type="ECO:0000256" key="5">
    <source>
        <dbReference type="HAMAP-Rule" id="MF_01632"/>
    </source>
</evidence>
<protein>
    <recommendedName>
        <fullName evidence="5">Probable chorismate pyruvate-lyase</fullName>
        <shortName evidence="5">CL</shortName>
        <shortName evidence="5">CPL</shortName>
        <ecNumber evidence="5">4.1.3.40</ecNumber>
    </recommendedName>
</protein>
<keyword evidence="1 5" id="KW-0963">Cytoplasm</keyword>
<comment type="caution">
    <text evidence="6">The sequence shown here is derived from an EMBL/GenBank/DDBJ whole genome shotgun (WGS) entry which is preliminary data.</text>
</comment>
<comment type="function">
    <text evidence="5">Removes the pyruvyl group from chorismate, with concomitant aromatization of the ring, to provide 4-hydroxybenzoate (4HB) for the ubiquinone pathway.</text>
</comment>
<dbReference type="OrthoDB" id="8606430at2"/>
<comment type="pathway">
    <text evidence="5">Cofactor biosynthesis; ubiquinone biosynthesis.</text>
</comment>
<feature type="binding site" evidence="5">
    <location>
        <position position="157"/>
    </location>
    <ligand>
        <name>substrate</name>
    </ligand>
</feature>
<dbReference type="UniPathway" id="UPA00232"/>
<dbReference type="RefSeq" id="WP_138855057.1">
    <property type="nucleotide sequence ID" value="NZ_CP040709.1"/>
</dbReference>
<keyword evidence="2 5" id="KW-0831">Ubiquinone biosynthesis</keyword>
<reference evidence="6 7" key="1">
    <citation type="submission" date="2020-08" db="EMBL/GenBank/DDBJ databases">
        <title>Genomic Encyclopedia of Type Strains, Phase IV (KMG-IV): sequencing the most valuable type-strain genomes for metagenomic binning, comparative biology and taxonomic classification.</title>
        <authorList>
            <person name="Goeker M."/>
        </authorList>
    </citation>
    <scope>NUCLEOTIDE SEQUENCE [LARGE SCALE GENOMIC DNA]</scope>
    <source>
        <strain evidence="6 7">DSM 23958</strain>
    </source>
</reference>
<evidence type="ECO:0000256" key="2">
    <source>
        <dbReference type="ARBA" id="ARBA00022688"/>
    </source>
</evidence>
<comment type="catalytic activity">
    <reaction evidence="5">
        <text>chorismate = 4-hydroxybenzoate + pyruvate</text>
        <dbReference type="Rhea" id="RHEA:16505"/>
        <dbReference type="ChEBI" id="CHEBI:15361"/>
        <dbReference type="ChEBI" id="CHEBI:17879"/>
        <dbReference type="ChEBI" id="CHEBI:29748"/>
        <dbReference type="EC" id="4.1.3.40"/>
    </reaction>
</comment>
<comment type="caution">
    <text evidence="5">Lacks conserved residue(s) required for the propagation of feature annotation.</text>
</comment>
<dbReference type="Pfam" id="PF04345">
    <property type="entry name" value="Chor_lyase"/>
    <property type="match status" value="1"/>
</dbReference>